<feature type="transmembrane region" description="Helical" evidence="1">
    <location>
        <begin position="190"/>
        <end position="210"/>
    </location>
</feature>
<feature type="transmembrane region" description="Helical" evidence="1">
    <location>
        <begin position="60"/>
        <end position="83"/>
    </location>
</feature>
<feature type="transmembrane region" description="Helical" evidence="1">
    <location>
        <begin position="222"/>
        <end position="243"/>
    </location>
</feature>
<feature type="transmembrane region" description="Helical" evidence="1">
    <location>
        <begin position="159"/>
        <end position="178"/>
    </location>
</feature>
<organism evidence="2 3">
    <name type="scientific">Roseateles aquatilis</name>
    <dbReference type="NCBI Taxonomy" id="431061"/>
    <lineage>
        <taxon>Bacteria</taxon>
        <taxon>Pseudomonadati</taxon>
        <taxon>Pseudomonadota</taxon>
        <taxon>Betaproteobacteria</taxon>
        <taxon>Burkholderiales</taxon>
        <taxon>Sphaerotilaceae</taxon>
        <taxon>Roseateles</taxon>
    </lineage>
</organism>
<feature type="transmembrane region" description="Helical" evidence="1">
    <location>
        <begin position="282"/>
        <end position="303"/>
    </location>
</feature>
<feature type="transmembrane region" description="Helical" evidence="1">
    <location>
        <begin position="95"/>
        <end position="114"/>
    </location>
</feature>
<dbReference type="OrthoDB" id="345121at2"/>
<keyword evidence="1" id="KW-0812">Transmembrane</keyword>
<name>A0A246JEV2_9BURK</name>
<gene>
    <name evidence="2" type="ORF">CDN99_08405</name>
</gene>
<keyword evidence="1" id="KW-1133">Transmembrane helix</keyword>
<proteinExistence type="predicted"/>
<evidence type="ECO:0000256" key="1">
    <source>
        <dbReference type="SAM" id="Phobius"/>
    </source>
</evidence>
<dbReference type="InterPro" id="IPR010293">
    <property type="entry name" value="Sbt_1"/>
</dbReference>
<dbReference type="EMBL" id="NIOF01000003">
    <property type="protein sequence ID" value="OWQ91196.1"/>
    <property type="molecule type" value="Genomic_DNA"/>
</dbReference>
<dbReference type="Pfam" id="PF05982">
    <property type="entry name" value="Sbt_1"/>
    <property type="match status" value="1"/>
</dbReference>
<feature type="transmembrane region" description="Helical" evidence="1">
    <location>
        <begin position="249"/>
        <end position="270"/>
    </location>
</feature>
<protein>
    <submittedName>
        <fullName evidence="2">Sodium-dependent bicarbonate transport family permease</fullName>
    </submittedName>
</protein>
<accession>A0A246JEV2</accession>
<evidence type="ECO:0000313" key="2">
    <source>
        <dbReference type="EMBL" id="OWQ91196.1"/>
    </source>
</evidence>
<evidence type="ECO:0000313" key="3">
    <source>
        <dbReference type="Proteomes" id="UP000197468"/>
    </source>
</evidence>
<reference evidence="2 3" key="1">
    <citation type="journal article" date="2008" name="Int. J. Syst. Evol. Microbiol.">
        <title>Description of Roseateles aquatilis sp. nov. and Roseateles terrae sp. nov., in the class Betaproteobacteria, and emended description of the genus Roseateles.</title>
        <authorList>
            <person name="Gomila M."/>
            <person name="Bowien B."/>
            <person name="Falsen E."/>
            <person name="Moore E.R."/>
            <person name="Lalucat J."/>
        </authorList>
    </citation>
    <scope>NUCLEOTIDE SEQUENCE [LARGE SCALE GENOMIC DNA]</scope>
    <source>
        <strain evidence="2 3">CCUG 48205</strain>
    </source>
</reference>
<comment type="caution">
    <text evidence="2">The sequence shown here is derived from an EMBL/GenBank/DDBJ whole genome shotgun (WGS) entry which is preliminary data.</text>
</comment>
<dbReference type="RefSeq" id="WP_033470491.1">
    <property type="nucleotide sequence ID" value="NZ_NIOF01000003.1"/>
</dbReference>
<dbReference type="Proteomes" id="UP000197468">
    <property type="component" value="Unassembled WGS sequence"/>
</dbReference>
<dbReference type="PANTHER" id="PTHR40400:SF1">
    <property type="entry name" value="SLR1512 PROTEIN"/>
    <property type="match status" value="1"/>
</dbReference>
<dbReference type="PANTHER" id="PTHR40400">
    <property type="entry name" value="SLR1512 PROTEIN"/>
    <property type="match status" value="1"/>
</dbReference>
<feature type="transmembrane region" description="Helical" evidence="1">
    <location>
        <begin position="126"/>
        <end position="147"/>
    </location>
</feature>
<sequence length="319" mass="33088">MSTLDPVLLFFLLGLAAGLLRSELRLPAAVYELVSMLLLLAIGLKGGIELARQPFGDLALQALAVMAMGVLLPLVAFPVLRFMGRFPRADAASVAAHYGSVSVGTYAVATTYFASRQIEFESHMPFLLAVLEIPAILVGILLARGFSRDMRIGTVAHEVFLGKGIVLLVGGLLIGWAAGPEGLTSVKPLFFDLFKGILALFLLEMGLIAAAQFGSLRQHGPFLVLFGIGMPLVSSVVGIALGLGLGLSLGGTAMLGILAASASYIAVPAAMRISVPEANPTLSLAASLGVTFPFNVLVGIPLYHAMATQAFALTGGLGS</sequence>
<feature type="transmembrane region" description="Helical" evidence="1">
    <location>
        <begin position="6"/>
        <end position="22"/>
    </location>
</feature>
<keyword evidence="1" id="KW-0472">Membrane</keyword>
<feature type="transmembrane region" description="Helical" evidence="1">
    <location>
        <begin position="29"/>
        <end position="48"/>
    </location>
</feature>
<keyword evidence="3" id="KW-1185">Reference proteome</keyword>
<dbReference type="AlphaFoldDB" id="A0A246JEV2"/>